<name>B1X2V9_CROS5</name>
<dbReference type="Proteomes" id="UP000001203">
    <property type="component" value="Chromosome linear"/>
</dbReference>
<evidence type="ECO:0000313" key="2">
    <source>
        <dbReference type="Proteomes" id="UP000001203"/>
    </source>
</evidence>
<keyword evidence="2" id="KW-1185">Reference proteome</keyword>
<organism evidence="1 2">
    <name type="scientific">Crocosphaera subtropica (strain ATCC 51142 / BH68)</name>
    <name type="common">Cyanothece sp. (strain ATCC 51142)</name>
    <dbReference type="NCBI Taxonomy" id="43989"/>
    <lineage>
        <taxon>Bacteria</taxon>
        <taxon>Bacillati</taxon>
        <taxon>Cyanobacteriota</taxon>
        <taxon>Cyanophyceae</taxon>
        <taxon>Oscillatoriophycideae</taxon>
        <taxon>Chroococcales</taxon>
        <taxon>Aphanothecaceae</taxon>
        <taxon>Crocosphaera</taxon>
        <taxon>Crocosphaera subtropica</taxon>
    </lineage>
</organism>
<protein>
    <submittedName>
        <fullName evidence="1">Uncharacterized protein</fullName>
    </submittedName>
</protein>
<dbReference type="AlphaFoldDB" id="B1X2V9"/>
<evidence type="ECO:0000313" key="1">
    <source>
        <dbReference type="EMBL" id="ACB54470.1"/>
    </source>
</evidence>
<dbReference type="OrthoDB" id="516763at2"/>
<dbReference type="RefSeq" id="WP_009547996.1">
    <property type="nucleotide sequence ID" value="NC_010547.1"/>
</dbReference>
<proteinExistence type="predicted"/>
<reference evidence="1 2" key="1">
    <citation type="journal article" date="2008" name="Proc. Natl. Acad. Sci. U.S.A.">
        <title>The genome of Cyanothece 51142, a unicellular diazotrophic cyanobacterium important in the marine nitrogen cycle.</title>
        <authorList>
            <person name="Welsh E.A."/>
            <person name="Liberton M."/>
            <person name="Stoeckel J."/>
            <person name="Loh T."/>
            <person name="Elvitigala T."/>
            <person name="Wang C."/>
            <person name="Wollam A."/>
            <person name="Fulton R.S."/>
            <person name="Clifton S.W."/>
            <person name="Jacobs J.M."/>
            <person name="Aurora R."/>
            <person name="Ghosh B.K."/>
            <person name="Sherman L.A."/>
            <person name="Smith R.D."/>
            <person name="Wilson R.K."/>
            <person name="Pakrasi H.B."/>
        </authorList>
    </citation>
    <scope>NUCLEOTIDE SEQUENCE [LARGE SCALE GENOMIC DNA]</scope>
    <source>
        <strain evidence="2">ATCC 51142 / BH68</strain>
    </source>
</reference>
<dbReference type="HOGENOM" id="CLU_165559_0_0_3"/>
<dbReference type="eggNOG" id="ENOG5032YXI">
    <property type="taxonomic scope" value="Bacteria"/>
</dbReference>
<dbReference type="EMBL" id="CP000807">
    <property type="protein sequence ID" value="ACB54470.1"/>
    <property type="molecule type" value="Genomic_DNA"/>
</dbReference>
<dbReference type="KEGG" id="cyt:cce_5124"/>
<accession>B1X2V9</accession>
<dbReference type="STRING" id="43989.cce_5124"/>
<gene>
    <name evidence="1" type="ordered locus">cce_5124</name>
</gene>
<sequence>MKIPQCDRCLFYSHNSYIVCPVHPYGVHENYCIDFRQDPENEEILGEVWSPEGYAFDENGDLQRITNDDDDNHPDGYILNYYDGELVVTKPSPYTQEELLELINYHPIFTGVCPQCNHKFDKNNPPLIHWDCPSCGWIDDSV</sequence>